<reference evidence="1 2" key="1">
    <citation type="submission" date="2018-05" db="EMBL/GenBank/DDBJ databases">
        <title>Genomic Encyclopedia of Type Strains, Phase IV (KMG-V): Genome sequencing to study the core and pangenomes of soil and plant-associated prokaryotes.</title>
        <authorList>
            <person name="Whitman W."/>
        </authorList>
    </citation>
    <scope>NUCLEOTIDE SEQUENCE [LARGE SCALE GENOMIC DNA]</scope>
    <source>
        <strain evidence="1 2">SCZa-39</strain>
    </source>
</reference>
<organism evidence="1 2">
    <name type="scientific">Paraburkholderia unamae</name>
    <dbReference type="NCBI Taxonomy" id="219649"/>
    <lineage>
        <taxon>Bacteria</taxon>
        <taxon>Pseudomonadati</taxon>
        <taxon>Pseudomonadota</taxon>
        <taxon>Betaproteobacteria</taxon>
        <taxon>Burkholderiales</taxon>
        <taxon>Burkholderiaceae</taxon>
        <taxon>Paraburkholderia</taxon>
    </lineage>
</organism>
<dbReference type="RefSeq" id="WP_116612561.1">
    <property type="nucleotide sequence ID" value="NZ_QEOB01000012.1"/>
</dbReference>
<gene>
    <name evidence="1" type="ORF">C7402_112215</name>
</gene>
<keyword evidence="2" id="KW-1185">Reference proteome</keyword>
<protein>
    <submittedName>
        <fullName evidence="1">Uncharacterized protein</fullName>
    </submittedName>
</protein>
<sequence>MPMPLFSCPNCRASMSLDVVLADDAPRDALAAIIEVHPAGDSFVKPMLRYVGLFAPPKSQMSHSRMATLIRELAPLIRAAQFERNGRTWVCPIEYWRQGFEHMIVMRDDGRLNLPLKSHGYLFEVLAGLIDRVESRAESLTERQRQGHAGLGTPLARITPAQEIVPPPPRSEEERTVTPTVQDALGKMRALTKDMNSFFNTRK</sequence>
<evidence type="ECO:0000313" key="2">
    <source>
        <dbReference type="Proteomes" id="UP000245712"/>
    </source>
</evidence>
<proteinExistence type="predicted"/>
<evidence type="ECO:0000313" key="1">
    <source>
        <dbReference type="EMBL" id="PVX80028.1"/>
    </source>
</evidence>
<dbReference type="EMBL" id="QEOB01000012">
    <property type="protein sequence ID" value="PVX80028.1"/>
    <property type="molecule type" value="Genomic_DNA"/>
</dbReference>
<comment type="caution">
    <text evidence="1">The sequence shown here is derived from an EMBL/GenBank/DDBJ whole genome shotgun (WGS) entry which is preliminary data.</text>
</comment>
<dbReference type="Proteomes" id="UP000245712">
    <property type="component" value="Unassembled WGS sequence"/>
</dbReference>
<name>A0ABX5KND0_9BURK</name>
<accession>A0ABX5KND0</accession>